<protein>
    <submittedName>
        <fullName evidence="1">Uncharacterized protein</fullName>
    </submittedName>
</protein>
<dbReference type="AlphaFoldDB" id="A0A0G4NAU3"/>
<reference evidence="2" key="1">
    <citation type="submission" date="2015-05" db="EMBL/GenBank/DDBJ databases">
        <authorList>
            <person name="Fogelqvist Johan"/>
        </authorList>
    </citation>
    <scope>NUCLEOTIDE SEQUENCE [LARGE SCALE GENOMIC DNA]</scope>
</reference>
<proteinExistence type="predicted"/>
<evidence type="ECO:0000313" key="1">
    <source>
        <dbReference type="EMBL" id="CRK43425.1"/>
    </source>
</evidence>
<evidence type="ECO:0000313" key="2">
    <source>
        <dbReference type="Proteomes" id="UP000045706"/>
    </source>
</evidence>
<dbReference type="EMBL" id="CVQI01033273">
    <property type="protein sequence ID" value="CRK43425.1"/>
    <property type="molecule type" value="Genomic_DNA"/>
</dbReference>
<dbReference type="PROSITE" id="PS51257">
    <property type="entry name" value="PROKAR_LIPOPROTEIN"/>
    <property type="match status" value="1"/>
</dbReference>
<accession>A0A0G4NAU3</accession>
<sequence>MRHALPLRDLSIILGSSSSCIISLLRIPLWGFGAREGGCGAIEARNNDNTPKVLRCAAWKKALRPRRRSSKVVHHETFPPVAGFLQHNDHLVVKSNPVASVIPLIS</sequence>
<dbReference type="Proteomes" id="UP000045706">
    <property type="component" value="Unassembled WGS sequence"/>
</dbReference>
<gene>
    <name evidence="1" type="ORF">BN1723_005678</name>
</gene>
<organism evidence="1 2">
    <name type="scientific">Verticillium longisporum</name>
    <name type="common">Verticillium dahliae var. longisporum</name>
    <dbReference type="NCBI Taxonomy" id="100787"/>
    <lineage>
        <taxon>Eukaryota</taxon>
        <taxon>Fungi</taxon>
        <taxon>Dikarya</taxon>
        <taxon>Ascomycota</taxon>
        <taxon>Pezizomycotina</taxon>
        <taxon>Sordariomycetes</taxon>
        <taxon>Hypocreomycetidae</taxon>
        <taxon>Glomerellales</taxon>
        <taxon>Plectosphaerellaceae</taxon>
        <taxon>Verticillium</taxon>
    </lineage>
</organism>
<name>A0A0G4NAU3_VERLO</name>